<keyword evidence="3" id="KW-1185">Reference proteome</keyword>
<evidence type="ECO:0000313" key="2">
    <source>
        <dbReference type="EMBL" id="KAF2716788.1"/>
    </source>
</evidence>
<accession>A0A9P4UKH3</accession>
<dbReference type="PROSITE" id="PS51257">
    <property type="entry name" value="PROKAR_LIPOPROTEIN"/>
    <property type="match status" value="1"/>
</dbReference>
<reference evidence="2" key="1">
    <citation type="journal article" date="2020" name="Stud. Mycol.">
        <title>101 Dothideomycetes genomes: a test case for predicting lifestyles and emergence of pathogens.</title>
        <authorList>
            <person name="Haridas S."/>
            <person name="Albert R."/>
            <person name="Binder M."/>
            <person name="Bloem J."/>
            <person name="Labutti K."/>
            <person name="Salamov A."/>
            <person name="Andreopoulos B."/>
            <person name="Baker S."/>
            <person name="Barry K."/>
            <person name="Bills G."/>
            <person name="Bluhm B."/>
            <person name="Cannon C."/>
            <person name="Castanera R."/>
            <person name="Culley D."/>
            <person name="Daum C."/>
            <person name="Ezra D."/>
            <person name="Gonzalez J."/>
            <person name="Henrissat B."/>
            <person name="Kuo A."/>
            <person name="Liang C."/>
            <person name="Lipzen A."/>
            <person name="Lutzoni F."/>
            <person name="Magnuson J."/>
            <person name="Mondo S."/>
            <person name="Nolan M."/>
            <person name="Ohm R."/>
            <person name="Pangilinan J."/>
            <person name="Park H.-J."/>
            <person name="Ramirez L."/>
            <person name="Alfaro M."/>
            <person name="Sun H."/>
            <person name="Tritt A."/>
            <person name="Yoshinaga Y."/>
            <person name="Zwiers L.-H."/>
            <person name="Turgeon B."/>
            <person name="Goodwin S."/>
            <person name="Spatafora J."/>
            <person name="Crous P."/>
            <person name="Grigoriev I."/>
        </authorList>
    </citation>
    <scope>NUCLEOTIDE SEQUENCE</scope>
    <source>
        <strain evidence="2">CBS 116435</strain>
    </source>
</reference>
<proteinExistence type="predicted"/>
<dbReference type="AlphaFoldDB" id="A0A9P4UKH3"/>
<evidence type="ECO:0000256" key="1">
    <source>
        <dbReference type="SAM" id="MobiDB-lite"/>
    </source>
</evidence>
<evidence type="ECO:0000313" key="3">
    <source>
        <dbReference type="Proteomes" id="UP000799441"/>
    </source>
</evidence>
<name>A0A9P4UKH3_9PEZI</name>
<protein>
    <submittedName>
        <fullName evidence="2">Uncharacterized protein</fullName>
    </submittedName>
</protein>
<feature type="region of interest" description="Disordered" evidence="1">
    <location>
        <begin position="46"/>
        <end position="65"/>
    </location>
</feature>
<comment type="caution">
    <text evidence="2">The sequence shown here is derived from an EMBL/GenBank/DDBJ whole genome shotgun (WGS) entry which is preliminary data.</text>
</comment>
<organism evidence="2 3">
    <name type="scientific">Polychaeton citri CBS 116435</name>
    <dbReference type="NCBI Taxonomy" id="1314669"/>
    <lineage>
        <taxon>Eukaryota</taxon>
        <taxon>Fungi</taxon>
        <taxon>Dikarya</taxon>
        <taxon>Ascomycota</taxon>
        <taxon>Pezizomycotina</taxon>
        <taxon>Dothideomycetes</taxon>
        <taxon>Dothideomycetidae</taxon>
        <taxon>Capnodiales</taxon>
        <taxon>Capnodiaceae</taxon>
        <taxon>Polychaeton</taxon>
    </lineage>
</organism>
<dbReference type="Proteomes" id="UP000799441">
    <property type="component" value="Unassembled WGS sequence"/>
</dbReference>
<sequence length="65" mass="7260">MKRVGPTPHGSGSGSCYCVGDIAIDKIGEVKRRPCQSRLLRSSYRPALGYSRRERRTGAQRRPDI</sequence>
<gene>
    <name evidence="2" type="ORF">K431DRAFT_171207</name>
</gene>
<dbReference type="EMBL" id="MU003862">
    <property type="protein sequence ID" value="KAF2716788.1"/>
    <property type="molecule type" value="Genomic_DNA"/>
</dbReference>